<organism evidence="5 6">
    <name type="scientific">Parvicella tangerina</name>
    <dbReference type="NCBI Taxonomy" id="2829795"/>
    <lineage>
        <taxon>Bacteria</taxon>
        <taxon>Pseudomonadati</taxon>
        <taxon>Bacteroidota</taxon>
        <taxon>Flavobacteriia</taxon>
        <taxon>Flavobacteriales</taxon>
        <taxon>Parvicellaceae</taxon>
        <taxon>Parvicella</taxon>
    </lineage>
</organism>
<evidence type="ECO:0000256" key="1">
    <source>
        <dbReference type="ARBA" id="ARBA00006625"/>
    </source>
</evidence>
<accession>A0A916JK65</accession>
<evidence type="ECO:0000313" key="6">
    <source>
        <dbReference type="Proteomes" id="UP000683507"/>
    </source>
</evidence>
<keyword evidence="3" id="KW-0732">Signal</keyword>
<feature type="domain" description="Choloylglycine hydrolase/NAAA C-terminal" evidence="4">
    <location>
        <begin position="21"/>
        <end position="197"/>
    </location>
</feature>
<evidence type="ECO:0000313" key="5">
    <source>
        <dbReference type="EMBL" id="CAG5076328.1"/>
    </source>
</evidence>
<feature type="signal peptide" evidence="3">
    <location>
        <begin position="1"/>
        <end position="20"/>
    </location>
</feature>
<feature type="chain" id="PRO_5036698900" description="Choloylglycine hydrolase/NAAA C-terminal domain-containing protein" evidence="3">
    <location>
        <begin position="21"/>
        <end position="334"/>
    </location>
</feature>
<proteinExistence type="inferred from homology"/>
<dbReference type="SUPFAM" id="SSF56235">
    <property type="entry name" value="N-terminal nucleophile aminohydrolases (Ntn hydrolases)"/>
    <property type="match status" value="1"/>
</dbReference>
<dbReference type="InterPro" id="IPR029055">
    <property type="entry name" value="Ntn_hydrolases_N"/>
</dbReference>
<keyword evidence="2" id="KW-0378">Hydrolase</keyword>
<dbReference type="Pfam" id="PF02275">
    <property type="entry name" value="CBAH"/>
    <property type="match status" value="1"/>
</dbReference>
<evidence type="ECO:0000256" key="2">
    <source>
        <dbReference type="ARBA" id="ARBA00022801"/>
    </source>
</evidence>
<evidence type="ECO:0000259" key="4">
    <source>
        <dbReference type="Pfam" id="PF02275"/>
    </source>
</evidence>
<comment type="similarity">
    <text evidence="1">Belongs to the peptidase C59 family.</text>
</comment>
<protein>
    <recommendedName>
        <fullName evidence="4">Choloylglycine hydrolase/NAAA C-terminal domain-containing protein</fullName>
    </recommendedName>
</protein>
<dbReference type="Gene3D" id="3.60.60.10">
    <property type="entry name" value="Penicillin V Acylase, Chain A"/>
    <property type="match status" value="1"/>
</dbReference>
<dbReference type="InterPro" id="IPR029132">
    <property type="entry name" value="CBAH/NAAA_C"/>
</dbReference>
<dbReference type="EMBL" id="OU015584">
    <property type="protein sequence ID" value="CAG5076328.1"/>
    <property type="molecule type" value="Genomic_DNA"/>
</dbReference>
<keyword evidence="6" id="KW-1185">Reference proteome</keyword>
<dbReference type="PANTHER" id="PTHR35527:SF2">
    <property type="entry name" value="HYDROLASE"/>
    <property type="match status" value="1"/>
</dbReference>
<dbReference type="Proteomes" id="UP000683507">
    <property type="component" value="Chromosome"/>
</dbReference>
<dbReference type="InterPro" id="IPR052193">
    <property type="entry name" value="Peptidase_C59"/>
</dbReference>
<dbReference type="PANTHER" id="PTHR35527">
    <property type="entry name" value="CHOLOYLGLYCINE HYDROLASE"/>
    <property type="match status" value="1"/>
</dbReference>
<name>A0A916JK65_9FLAO</name>
<gene>
    <name evidence="5" type="ORF">CRYO30217_00068</name>
</gene>
<dbReference type="RefSeq" id="WP_258540312.1">
    <property type="nucleotide sequence ID" value="NZ_OU015584.1"/>
</dbReference>
<evidence type="ECO:0000256" key="3">
    <source>
        <dbReference type="SAM" id="SignalP"/>
    </source>
</evidence>
<sequence>MKRLLLFTICLFVLVMSYSACTTFVIQDENNLVFGRNLDWVSDNGLIAVNKRGVQKRALVFTPDQPAVWTSKYGSVTFNQFGKEFPYGGINEKGLVVEIMVVAGEYPQADQRKAVNELQWVQYQLDNCQTIEEVIASNKDIRISKISQDIHFLVCDSLGNVAVIEFMNGKQVAYTGEDLKYPVLENSNYKTSLWNREHNKKCRFNTAVNLIEQYEPERNVIEYAFEILEEVKLDGSWSIVYDIQNKQVHFHTASDQKKKVIRINQFDFSCQKDHLVYDLKAPYTRDITSQFEVYSRALHKAKFDDGLKTNKLYLPPAIYERFINYPETCECIDT</sequence>
<dbReference type="KEGG" id="ptan:CRYO30217_00068"/>
<dbReference type="AlphaFoldDB" id="A0A916JK65"/>
<reference evidence="5" key="1">
    <citation type="submission" date="2021-04" db="EMBL/GenBank/DDBJ databases">
        <authorList>
            <person name="Rodrigo-Torres L."/>
            <person name="Arahal R. D."/>
            <person name="Lucena T."/>
        </authorList>
    </citation>
    <scope>NUCLEOTIDE SEQUENCE</scope>
    <source>
        <strain evidence="5">AS29M-1</strain>
    </source>
</reference>
<dbReference type="GO" id="GO:0016787">
    <property type="term" value="F:hydrolase activity"/>
    <property type="evidence" value="ECO:0007669"/>
    <property type="project" value="UniProtKB-KW"/>
</dbReference>